<dbReference type="NCBIfam" id="NF033092">
    <property type="entry name" value="HK_WalK"/>
    <property type="match status" value="1"/>
</dbReference>
<evidence type="ECO:0000256" key="5">
    <source>
        <dbReference type="ARBA" id="ARBA00022553"/>
    </source>
</evidence>
<keyword evidence="5" id="KW-0597">Phosphoprotein</keyword>
<evidence type="ECO:0000256" key="6">
    <source>
        <dbReference type="ARBA" id="ARBA00022679"/>
    </source>
</evidence>
<keyword evidence="4" id="KW-1003">Cell membrane</keyword>
<dbReference type="SUPFAM" id="SSF47384">
    <property type="entry name" value="Homodimeric domain of signal transducing histidine kinase"/>
    <property type="match status" value="1"/>
</dbReference>
<dbReference type="InterPro" id="IPR057640">
    <property type="entry name" value="Cache_WalK"/>
</dbReference>
<keyword evidence="7 14" id="KW-0812">Transmembrane</keyword>
<dbReference type="Pfam" id="PF00512">
    <property type="entry name" value="HisKA"/>
    <property type="match status" value="1"/>
</dbReference>
<dbReference type="RefSeq" id="WP_369594193.1">
    <property type="nucleotide sequence ID" value="NZ_CP045835.1"/>
</dbReference>
<evidence type="ECO:0000256" key="10">
    <source>
        <dbReference type="ARBA" id="ARBA00022840"/>
    </source>
</evidence>
<dbReference type="Pfam" id="PF23846">
    <property type="entry name" value="Cache_WalK"/>
    <property type="match status" value="1"/>
</dbReference>
<evidence type="ECO:0000256" key="14">
    <source>
        <dbReference type="SAM" id="Phobius"/>
    </source>
</evidence>
<dbReference type="InterPro" id="IPR003661">
    <property type="entry name" value="HisK_dim/P_dom"/>
</dbReference>
<dbReference type="InterPro" id="IPR003594">
    <property type="entry name" value="HATPase_dom"/>
</dbReference>
<dbReference type="InterPro" id="IPR029151">
    <property type="entry name" value="Sensor-like_sf"/>
</dbReference>
<accession>A0ABX6DGJ2</accession>
<dbReference type="InterPro" id="IPR000014">
    <property type="entry name" value="PAS"/>
</dbReference>
<keyword evidence="6" id="KW-0808">Transferase</keyword>
<dbReference type="SUPFAM" id="SSF158472">
    <property type="entry name" value="HAMP domain-like"/>
    <property type="match status" value="1"/>
</dbReference>
<dbReference type="SUPFAM" id="SSF55785">
    <property type="entry name" value="PYP-like sensor domain (PAS domain)"/>
    <property type="match status" value="1"/>
</dbReference>
<dbReference type="Pfam" id="PF00989">
    <property type="entry name" value="PAS"/>
    <property type="match status" value="1"/>
</dbReference>
<keyword evidence="11 14" id="KW-1133">Transmembrane helix</keyword>
<evidence type="ECO:0000256" key="13">
    <source>
        <dbReference type="ARBA" id="ARBA00023136"/>
    </source>
</evidence>
<dbReference type="EC" id="2.7.13.3" evidence="3"/>
<dbReference type="InterPro" id="IPR049814">
    <property type="entry name" value="Resp_reg_WalK"/>
</dbReference>
<dbReference type="SMART" id="SM00304">
    <property type="entry name" value="HAMP"/>
    <property type="match status" value="1"/>
</dbReference>
<evidence type="ECO:0000313" key="18">
    <source>
        <dbReference type="EMBL" id="QGG53771.1"/>
    </source>
</evidence>
<evidence type="ECO:0000256" key="1">
    <source>
        <dbReference type="ARBA" id="ARBA00000085"/>
    </source>
</evidence>
<evidence type="ECO:0000256" key="12">
    <source>
        <dbReference type="ARBA" id="ARBA00023012"/>
    </source>
</evidence>
<comment type="subcellular location">
    <subcellularLocation>
        <location evidence="2">Cell membrane</location>
        <topology evidence="2">Multi-pass membrane protein</topology>
    </subcellularLocation>
</comment>
<feature type="transmembrane region" description="Helical" evidence="14">
    <location>
        <begin position="12"/>
        <end position="34"/>
    </location>
</feature>
<evidence type="ECO:0000259" key="15">
    <source>
        <dbReference type="PROSITE" id="PS50109"/>
    </source>
</evidence>
<dbReference type="EMBL" id="CP045835">
    <property type="protein sequence ID" value="QGG53771.1"/>
    <property type="molecule type" value="Genomic_DNA"/>
</dbReference>
<feature type="domain" description="Histidine kinase" evidence="15">
    <location>
        <begin position="394"/>
        <end position="611"/>
    </location>
</feature>
<dbReference type="InterPro" id="IPR005467">
    <property type="entry name" value="His_kinase_dom"/>
</dbReference>
<dbReference type="InterPro" id="IPR035965">
    <property type="entry name" value="PAS-like_dom_sf"/>
</dbReference>
<dbReference type="InterPro" id="IPR004358">
    <property type="entry name" value="Sig_transdc_His_kin-like_C"/>
</dbReference>
<dbReference type="SMART" id="SM00387">
    <property type="entry name" value="HATPase_c"/>
    <property type="match status" value="1"/>
</dbReference>
<dbReference type="InterPro" id="IPR050351">
    <property type="entry name" value="BphY/WalK/GraS-like"/>
</dbReference>
<dbReference type="InterPro" id="IPR036097">
    <property type="entry name" value="HisK_dim/P_sf"/>
</dbReference>
<evidence type="ECO:0000256" key="4">
    <source>
        <dbReference type="ARBA" id="ARBA00022475"/>
    </source>
</evidence>
<dbReference type="InterPro" id="IPR036890">
    <property type="entry name" value="HATPase_C_sf"/>
</dbReference>
<evidence type="ECO:0000256" key="2">
    <source>
        <dbReference type="ARBA" id="ARBA00004651"/>
    </source>
</evidence>
<proteinExistence type="predicted"/>
<sequence length="621" mass="70671">MQKVSFFKSIHVKLVLIYILLILLALQIIGIYFARELEENLKNNFRESIFQRVDLMQYSIREEILKERDESMPTLEESLKTIVMEFSTGLKDVSYGDILEIRVIDNRQRIRATSELENQNLIGQRSNTDLVRRALSAETLFENIKLDNKTRNRIWVLATPIRNGAGTDDEVIGVLYIEANIESVFGQVNDINRIFLGGTAVSLVITIFLGILVARTITQPIADMRKQAQAMAKGNYSRKVRVYGTDEIGQLAITFNHLTNRLQEAQSTTDAERRKLDSVLSNMTDGVIATDRKGRIILINDPALELLHISRDITLGRPIASVLGIDQEYSFEDLIHMNDALNLNFSITDAPYILRANFSVIQKETGFINGLITVLHDITEQEKIEMDRREFVSNVSHELRTPLTTMRSYLEALADGAWKDENIAPTFLNVTQTETERMIRLVNDLLQLSRMDSADYELNKDIVLFNSFFNRIIDRFEMSKSDKVTFQRLFPEASYYVEIDTDKVTQVIDNIISNAIKYSPDGGNVRFGFTVQGEMLKVMISDDGMGIPKENVGRIFDRFYRVDRARARSMGGTGLGLAIAREMIEAHGGKIWAESEEGQGTTIFFTLPYDLDDFDEAGEWA</sequence>
<evidence type="ECO:0000256" key="11">
    <source>
        <dbReference type="ARBA" id="ARBA00022989"/>
    </source>
</evidence>
<evidence type="ECO:0000256" key="8">
    <source>
        <dbReference type="ARBA" id="ARBA00022741"/>
    </source>
</evidence>
<keyword evidence="10" id="KW-0067">ATP-binding</keyword>
<evidence type="ECO:0000313" key="19">
    <source>
        <dbReference type="Proteomes" id="UP000373269"/>
    </source>
</evidence>
<feature type="domain" description="PAS" evidence="16">
    <location>
        <begin position="272"/>
        <end position="344"/>
    </location>
</feature>
<evidence type="ECO:0000259" key="16">
    <source>
        <dbReference type="PROSITE" id="PS50112"/>
    </source>
</evidence>
<dbReference type="Proteomes" id="UP000373269">
    <property type="component" value="Chromosome"/>
</dbReference>
<dbReference type="CDD" id="cd00075">
    <property type="entry name" value="HATPase"/>
    <property type="match status" value="1"/>
</dbReference>
<dbReference type="GO" id="GO:0016301">
    <property type="term" value="F:kinase activity"/>
    <property type="evidence" value="ECO:0007669"/>
    <property type="project" value="UniProtKB-KW"/>
</dbReference>
<comment type="catalytic activity">
    <reaction evidence="1">
        <text>ATP + protein L-histidine = ADP + protein N-phospho-L-histidine.</text>
        <dbReference type="EC" id="2.7.13.3"/>
    </reaction>
</comment>
<keyword evidence="13 14" id="KW-0472">Membrane</keyword>
<dbReference type="PANTHER" id="PTHR45453">
    <property type="entry name" value="PHOSPHATE REGULON SENSOR PROTEIN PHOR"/>
    <property type="match status" value="1"/>
</dbReference>
<evidence type="ECO:0000256" key="9">
    <source>
        <dbReference type="ARBA" id="ARBA00022777"/>
    </source>
</evidence>
<dbReference type="Gene3D" id="1.10.8.500">
    <property type="entry name" value="HAMP domain in histidine kinase"/>
    <property type="match status" value="1"/>
</dbReference>
<dbReference type="CDD" id="cd00082">
    <property type="entry name" value="HisKA"/>
    <property type="match status" value="1"/>
</dbReference>
<dbReference type="SUPFAM" id="SSF55874">
    <property type="entry name" value="ATPase domain of HSP90 chaperone/DNA topoisomerase II/histidine kinase"/>
    <property type="match status" value="1"/>
</dbReference>
<evidence type="ECO:0000259" key="17">
    <source>
        <dbReference type="PROSITE" id="PS50885"/>
    </source>
</evidence>
<dbReference type="SMART" id="SM00091">
    <property type="entry name" value="PAS"/>
    <property type="match status" value="1"/>
</dbReference>
<keyword evidence="9 18" id="KW-0418">Kinase</keyword>
<dbReference type="InterPro" id="IPR013767">
    <property type="entry name" value="PAS_fold"/>
</dbReference>
<gene>
    <name evidence="18" type="primary">walK</name>
    <name evidence="18" type="ORF">GDS87_24175</name>
</gene>
<feature type="transmembrane region" description="Helical" evidence="14">
    <location>
        <begin position="194"/>
        <end position="217"/>
    </location>
</feature>
<dbReference type="Gene3D" id="3.30.565.10">
    <property type="entry name" value="Histidine kinase-like ATPase, C-terminal domain"/>
    <property type="match status" value="1"/>
</dbReference>
<dbReference type="Gene3D" id="3.30.450.20">
    <property type="entry name" value="PAS domain"/>
    <property type="match status" value="2"/>
</dbReference>
<evidence type="ECO:0000256" key="3">
    <source>
        <dbReference type="ARBA" id="ARBA00012438"/>
    </source>
</evidence>
<dbReference type="SUPFAM" id="SSF103190">
    <property type="entry name" value="Sensory domain-like"/>
    <property type="match status" value="1"/>
</dbReference>
<keyword evidence="12" id="KW-0902">Two-component regulatory system</keyword>
<dbReference type="InterPro" id="IPR003660">
    <property type="entry name" value="HAMP_dom"/>
</dbReference>
<dbReference type="Pfam" id="PF02518">
    <property type="entry name" value="HATPase_c"/>
    <property type="match status" value="1"/>
</dbReference>
<dbReference type="PROSITE" id="PS50112">
    <property type="entry name" value="PAS"/>
    <property type="match status" value="1"/>
</dbReference>
<keyword evidence="8" id="KW-0547">Nucleotide-binding</keyword>
<dbReference type="Gene3D" id="1.10.287.130">
    <property type="match status" value="1"/>
</dbReference>
<dbReference type="PRINTS" id="PR00344">
    <property type="entry name" value="BCTRLSENSOR"/>
</dbReference>
<protein>
    <recommendedName>
        <fullName evidence="3">histidine kinase</fullName>
        <ecNumber evidence="3">2.7.13.3</ecNumber>
    </recommendedName>
</protein>
<dbReference type="PROSITE" id="PS50109">
    <property type="entry name" value="HIS_KIN"/>
    <property type="match status" value="1"/>
</dbReference>
<reference evidence="18 19" key="1">
    <citation type="submission" date="2019-11" db="EMBL/GenBank/DDBJ databases">
        <title>Whole Genome Sequencing and Comparative Genomic Analyses of Lysinibacillus pakistanensis LZH-9, a Halotolerant Strain with Excellent COD Removal Capability.</title>
        <authorList>
            <person name="Zhou H."/>
        </authorList>
    </citation>
    <scope>NUCLEOTIDE SEQUENCE [LARGE SCALE GENOMIC DNA]</scope>
    <source>
        <strain evidence="18 19">LZH-9</strain>
    </source>
</reference>
<dbReference type="PROSITE" id="PS50885">
    <property type="entry name" value="HAMP"/>
    <property type="match status" value="1"/>
</dbReference>
<keyword evidence="19" id="KW-1185">Reference proteome</keyword>
<dbReference type="CDD" id="cd00130">
    <property type="entry name" value="PAS"/>
    <property type="match status" value="1"/>
</dbReference>
<dbReference type="Pfam" id="PF00672">
    <property type="entry name" value="HAMP"/>
    <property type="match status" value="1"/>
</dbReference>
<feature type="domain" description="HAMP" evidence="17">
    <location>
        <begin position="215"/>
        <end position="267"/>
    </location>
</feature>
<dbReference type="CDD" id="cd06225">
    <property type="entry name" value="HAMP"/>
    <property type="match status" value="1"/>
</dbReference>
<dbReference type="PANTHER" id="PTHR45453:SF1">
    <property type="entry name" value="PHOSPHATE REGULON SENSOR PROTEIN PHOR"/>
    <property type="match status" value="1"/>
</dbReference>
<evidence type="ECO:0000256" key="7">
    <source>
        <dbReference type="ARBA" id="ARBA00022692"/>
    </source>
</evidence>
<organism evidence="18 19">
    <name type="scientific">Lysinibacillus pakistanensis</name>
    <dbReference type="NCBI Taxonomy" id="759811"/>
    <lineage>
        <taxon>Bacteria</taxon>
        <taxon>Bacillati</taxon>
        <taxon>Bacillota</taxon>
        <taxon>Bacilli</taxon>
        <taxon>Bacillales</taxon>
        <taxon>Bacillaceae</taxon>
        <taxon>Lysinibacillus</taxon>
    </lineage>
</organism>
<dbReference type="SMART" id="SM00388">
    <property type="entry name" value="HisKA"/>
    <property type="match status" value="1"/>
</dbReference>
<name>A0ABX6DGJ2_9BACI</name>